<dbReference type="Pfam" id="PF03881">
    <property type="entry name" value="Fructosamin_kin"/>
    <property type="match status" value="1"/>
</dbReference>
<dbReference type="PIRSF" id="PIRSF006221">
    <property type="entry name" value="Ketosamine-3-kinase"/>
    <property type="match status" value="1"/>
</dbReference>
<organism evidence="1">
    <name type="scientific">marine metagenome</name>
    <dbReference type="NCBI Taxonomy" id="408172"/>
    <lineage>
        <taxon>unclassified sequences</taxon>
        <taxon>metagenomes</taxon>
        <taxon>ecological metagenomes</taxon>
    </lineage>
</organism>
<dbReference type="AlphaFoldDB" id="A0A381USI4"/>
<accession>A0A381USI4</accession>
<dbReference type="PANTHER" id="PTHR12149">
    <property type="entry name" value="FRUCTOSAMINE 3 KINASE-RELATED PROTEIN"/>
    <property type="match status" value="1"/>
</dbReference>
<name>A0A381USI4_9ZZZZ</name>
<dbReference type="EMBL" id="UINC01007049">
    <property type="protein sequence ID" value="SVA31135.1"/>
    <property type="molecule type" value="Genomic_DNA"/>
</dbReference>
<reference evidence="1" key="1">
    <citation type="submission" date="2018-05" db="EMBL/GenBank/DDBJ databases">
        <authorList>
            <person name="Lanie J.A."/>
            <person name="Ng W.-L."/>
            <person name="Kazmierczak K.M."/>
            <person name="Andrzejewski T.M."/>
            <person name="Davidsen T.M."/>
            <person name="Wayne K.J."/>
            <person name="Tettelin H."/>
            <person name="Glass J.I."/>
            <person name="Rusch D."/>
            <person name="Podicherti R."/>
            <person name="Tsui H.-C.T."/>
            <person name="Winkler M.E."/>
        </authorList>
    </citation>
    <scope>NUCLEOTIDE SEQUENCE</scope>
</reference>
<sequence>MKQNSNPPTDFFLAEVKGLRLLSQAKKGPKIPKPIALQSGSRPTFLLMEYLENSTEDKNFADRFAHALAELHRLSQDKFGLDHDNYIGSTPQKNDPEKDGIVFFREQRIGFQRQLARQAGLLPTSTDKKLDSLCDNLNKFLDITGETPALMHGDLWSGNYFADSKGNPCIFDPAVYYGLREADIAMTELFGRLPQRFYDAYHEALPINPGYQERRDLYNLYHLLNHLNLFGGSYLSSVQQVINRYIN</sequence>
<dbReference type="Gene3D" id="3.90.1200.10">
    <property type="match status" value="1"/>
</dbReference>
<gene>
    <name evidence="1" type="ORF">METZ01_LOCUS83989</name>
</gene>
<evidence type="ECO:0008006" key="2">
    <source>
        <dbReference type="Google" id="ProtNLM"/>
    </source>
</evidence>
<proteinExistence type="predicted"/>
<dbReference type="InterPro" id="IPR016477">
    <property type="entry name" value="Fructo-/Ketosamine-3-kinase"/>
</dbReference>
<dbReference type="InterPro" id="IPR011009">
    <property type="entry name" value="Kinase-like_dom_sf"/>
</dbReference>
<dbReference type="PANTHER" id="PTHR12149:SF8">
    <property type="entry name" value="PROTEIN-RIBULOSAMINE 3-KINASE"/>
    <property type="match status" value="1"/>
</dbReference>
<evidence type="ECO:0000313" key="1">
    <source>
        <dbReference type="EMBL" id="SVA31135.1"/>
    </source>
</evidence>
<protein>
    <recommendedName>
        <fullName evidence="2">Protein kinase domain-containing protein</fullName>
    </recommendedName>
</protein>
<dbReference type="SUPFAM" id="SSF56112">
    <property type="entry name" value="Protein kinase-like (PK-like)"/>
    <property type="match status" value="1"/>
</dbReference>